<name>A0A067QWH0_ZOONE</name>
<dbReference type="Proteomes" id="UP000027135">
    <property type="component" value="Unassembled WGS sequence"/>
</dbReference>
<dbReference type="EMBL" id="KK852937">
    <property type="protein sequence ID" value="KDR13570.1"/>
    <property type="molecule type" value="Genomic_DNA"/>
</dbReference>
<reference evidence="1 2" key="1">
    <citation type="journal article" date="2014" name="Nat. Commun.">
        <title>Molecular traces of alternative social organization in a termite genome.</title>
        <authorList>
            <person name="Terrapon N."/>
            <person name="Li C."/>
            <person name="Robertson H.M."/>
            <person name="Ji L."/>
            <person name="Meng X."/>
            <person name="Booth W."/>
            <person name="Chen Z."/>
            <person name="Childers C.P."/>
            <person name="Glastad K.M."/>
            <person name="Gokhale K."/>
            <person name="Gowin J."/>
            <person name="Gronenberg W."/>
            <person name="Hermansen R.A."/>
            <person name="Hu H."/>
            <person name="Hunt B.G."/>
            <person name="Huylmans A.K."/>
            <person name="Khalil S.M."/>
            <person name="Mitchell R.D."/>
            <person name="Munoz-Torres M.C."/>
            <person name="Mustard J.A."/>
            <person name="Pan H."/>
            <person name="Reese J.T."/>
            <person name="Scharf M.E."/>
            <person name="Sun F."/>
            <person name="Vogel H."/>
            <person name="Xiao J."/>
            <person name="Yang W."/>
            <person name="Yang Z."/>
            <person name="Yang Z."/>
            <person name="Zhou J."/>
            <person name="Zhu J."/>
            <person name="Brent C.S."/>
            <person name="Elsik C.G."/>
            <person name="Goodisman M.A."/>
            <person name="Liberles D.A."/>
            <person name="Roe R.M."/>
            <person name="Vargo E.L."/>
            <person name="Vilcinskas A."/>
            <person name="Wang J."/>
            <person name="Bornberg-Bauer E."/>
            <person name="Korb J."/>
            <person name="Zhang G."/>
            <person name="Liebig J."/>
        </authorList>
    </citation>
    <scope>NUCLEOTIDE SEQUENCE [LARGE SCALE GENOMIC DNA]</scope>
    <source>
        <tissue evidence="1">Whole organism</tissue>
    </source>
</reference>
<dbReference type="InParanoid" id="A0A067QWH0"/>
<protein>
    <submittedName>
        <fullName evidence="1">Uncharacterized protein</fullName>
    </submittedName>
</protein>
<evidence type="ECO:0000313" key="2">
    <source>
        <dbReference type="Proteomes" id="UP000027135"/>
    </source>
</evidence>
<organism evidence="1 2">
    <name type="scientific">Zootermopsis nevadensis</name>
    <name type="common">Dampwood termite</name>
    <dbReference type="NCBI Taxonomy" id="136037"/>
    <lineage>
        <taxon>Eukaryota</taxon>
        <taxon>Metazoa</taxon>
        <taxon>Ecdysozoa</taxon>
        <taxon>Arthropoda</taxon>
        <taxon>Hexapoda</taxon>
        <taxon>Insecta</taxon>
        <taxon>Pterygota</taxon>
        <taxon>Neoptera</taxon>
        <taxon>Polyneoptera</taxon>
        <taxon>Dictyoptera</taxon>
        <taxon>Blattodea</taxon>
        <taxon>Blattoidea</taxon>
        <taxon>Termitoidae</taxon>
        <taxon>Termopsidae</taxon>
        <taxon>Zootermopsis</taxon>
    </lineage>
</organism>
<accession>A0A067QWH0</accession>
<gene>
    <name evidence="1" type="ORF">L798_12351</name>
</gene>
<keyword evidence="2" id="KW-1185">Reference proteome</keyword>
<dbReference type="AlphaFoldDB" id="A0A067QWH0"/>
<evidence type="ECO:0000313" key="1">
    <source>
        <dbReference type="EMBL" id="KDR13570.1"/>
    </source>
</evidence>
<proteinExistence type="predicted"/>
<sequence>MQARACAHTDKSRQRSSWGRSIILLFARRQEASELQMDKQQTRIQKAKYLYFETKYIINTINFSDLTYKLGKLKEKAMKLFMHRTKITRLNASKSTTAGLLNEGIFLSRVCERRNVSTVTTPRKRTTTRHRVLHTLARLATVNELTRHLVLACSICKDNFRYSTFQGHWYMAKT</sequence>